<evidence type="ECO:0000313" key="11">
    <source>
        <dbReference type="Proteomes" id="UP001597079"/>
    </source>
</evidence>
<reference evidence="11" key="1">
    <citation type="journal article" date="2019" name="Int. J. Syst. Evol. Microbiol.">
        <title>The Global Catalogue of Microorganisms (GCM) 10K type strain sequencing project: providing services to taxonomists for standard genome sequencing and annotation.</title>
        <authorList>
            <consortium name="The Broad Institute Genomics Platform"/>
            <consortium name="The Broad Institute Genome Sequencing Center for Infectious Disease"/>
            <person name="Wu L."/>
            <person name="Ma J."/>
        </authorList>
    </citation>
    <scope>NUCLEOTIDE SEQUENCE [LARGE SCALE GENOMIC DNA]</scope>
    <source>
        <strain evidence="11">CGMCC 1.12286</strain>
    </source>
</reference>
<dbReference type="NCBIfam" id="NF002652">
    <property type="entry name" value="PRK02318.2-5"/>
    <property type="match status" value="1"/>
</dbReference>
<dbReference type="GO" id="GO:0008926">
    <property type="term" value="F:mannitol-1-phosphate 5-dehydrogenase activity"/>
    <property type="evidence" value="ECO:0007669"/>
    <property type="project" value="UniProtKB-EC"/>
</dbReference>
<organism evidence="10 11">
    <name type="scientific">Alicyclobacillus fodiniaquatilis</name>
    <dbReference type="NCBI Taxonomy" id="1661150"/>
    <lineage>
        <taxon>Bacteria</taxon>
        <taxon>Bacillati</taxon>
        <taxon>Bacillota</taxon>
        <taxon>Bacilli</taxon>
        <taxon>Bacillales</taxon>
        <taxon>Alicyclobacillaceae</taxon>
        <taxon>Alicyclobacillus</taxon>
    </lineage>
</organism>
<evidence type="ECO:0000256" key="4">
    <source>
        <dbReference type="ARBA" id="ARBA00023002"/>
    </source>
</evidence>
<evidence type="ECO:0000256" key="6">
    <source>
        <dbReference type="ARBA" id="ARBA00048615"/>
    </source>
</evidence>
<dbReference type="PANTHER" id="PTHR30524">
    <property type="entry name" value="MANNITOL-1-PHOSPHATE 5-DEHYDROGENASE"/>
    <property type="match status" value="1"/>
</dbReference>
<gene>
    <name evidence="7" type="primary">mtlD</name>
    <name evidence="10" type="ORF">ACFSB2_13510</name>
</gene>
<feature type="domain" description="Mannitol dehydrogenase N-terminal" evidence="8">
    <location>
        <begin position="3"/>
        <end position="192"/>
    </location>
</feature>
<protein>
    <recommendedName>
        <fullName evidence="3 7">Mannitol-1-phosphate 5-dehydrogenase</fullName>
        <ecNumber evidence="2 7">1.1.1.17</ecNumber>
    </recommendedName>
</protein>
<dbReference type="SUPFAM" id="SSF51735">
    <property type="entry name" value="NAD(P)-binding Rossmann-fold domains"/>
    <property type="match status" value="1"/>
</dbReference>
<comment type="caution">
    <text evidence="10">The sequence shown here is derived from an EMBL/GenBank/DDBJ whole genome shotgun (WGS) entry which is preliminary data.</text>
</comment>
<keyword evidence="4 7" id="KW-0560">Oxidoreductase</keyword>
<dbReference type="Gene3D" id="3.40.50.720">
    <property type="entry name" value="NAD(P)-binding Rossmann-like Domain"/>
    <property type="match status" value="1"/>
</dbReference>
<dbReference type="InterPro" id="IPR013131">
    <property type="entry name" value="Mannitol_DH_N"/>
</dbReference>
<feature type="binding site" evidence="7">
    <location>
        <begin position="4"/>
        <end position="15"/>
    </location>
    <ligand>
        <name>NAD(+)</name>
        <dbReference type="ChEBI" id="CHEBI:57540"/>
    </ligand>
</feature>
<dbReference type="Pfam" id="PF08125">
    <property type="entry name" value="Mannitol_dh_C"/>
    <property type="match status" value="1"/>
</dbReference>
<dbReference type="InterPro" id="IPR013328">
    <property type="entry name" value="6PGD_dom2"/>
</dbReference>
<dbReference type="InterPro" id="IPR000669">
    <property type="entry name" value="Mannitol_DH"/>
</dbReference>
<keyword evidence="5 7" id="KW-0520">NAD</keyword>
<feature type="domain" description="Mannitol dehydrogenase C-terminal" evidence="9">
    <location>
        <begin position="205"/>
        <end position="381"/>
    </location>
</feature>
<dbReference type="PRINTS" id="PR00084">
    <property type="entry name" value="MTLDHDRGNASE"/>
</dbReference>
<dbReference type="PANTHER" id="PTHR30524:SF0">
    <property type="entry name" value="ALTRONATE OXIDOREDUCTASE-RELATED"/>
    <property type="match status" value="1"/>
</dbReference>
<dbReference type="InterPro" id="IPR013118">
    <property type="entry name" value="Mannitol_DH_C"/>
</dbReference>
<accession>A0ABW4JKY7</accession>
<dbReference type="InterPro" id="IPR036291">
    <property type="entry name" value="NAD(P)-bd_dom_sf"/>
</dbReference>
<comment type="similarity">
    <text evidence="1 7">Belongs to the mannitol dehydrogenase family.</text>
</comment>
<evidence type="ECO:0000259" key="8">
    <source>
        <dbReference type="Pfam" id="PF01232"/>
    </source>
</evidence>
<evidence type="ECO:0000256" key="5">
    <source>
        <dbReference type="ARBA" id="ARBA00023027"/>
    </source>
</evidence>
<dbReference type="HAMAP" id="MF_00196">
    <property type="entry name" value="Mannitol_dehydrog"/>
    <property type="match status" value="1"/>
</dbReference>
<dbReference type="RefSeq" id="WP_377943598.1">
    <property type="nucleotide sequence ID" value="NZ_JBHUCX010000035.1"/>
</dbReference>
<dbReference type="InterPro" id="IPR023027">
    <property type="entry name" value="Mannitol_DH_CS"/>
</dbReference>
<proteinExistence type="inferred from homology"/>
<evidence type="ECO:0000313" key="10">
    <source>
        <dbReference type="EMBL" id="MFD1675713.1"/>
    </source>
</evidence>
<evidence type="ECO:0000256" key="2">
    <source>
        <dbReference type="ARBA" id="ARBA00012939"/>
    </source>
</evidence>
<sequence>MKKAVHFGAGNIGRGFIGVLLHQAGYEVVFADVVDALVDEMNAAKSYRVHTLDEVVQTEQVDNIRAVRLDSPNCIQEMVDADLITTAVGVGNLPNVGQIIAEALKLRRDGQPHRALNIMACENAIRATSTLKQEILRHVDADLADWVEQEVGFADVAVDRIAPNRAGYATEPLDAVVERFFEWDIEEPALKGALVIPGATFVAQLDPYLARKLYMLNGAHATAAYAGYQKGCETVLAAMQDSEIAALVAEVQHEAMMGLLHRYPQFEQPALEAYAERVRERFLNPHIHDDVARVGRDPLRKLSAQDRLVGPLLLAKAAGAATEGLASAIALGLAYDNAADAAAVQLQQDIAEQGVTATITRVTGLTGETIVQEIAQMYEKYASA</sequence>
<evidence type="ECO:0000256" key="7">
    <source>
        <dbReference type="HAMAP-Rule" id="MF_00196"/>
    </source>
</evidence>
<dbReference type="InterPro" id="IPR023028">
    <property type="entry name" value="Mannitol_1_phos_5_DH"/>
</dbReference>
<keyword evidence="11" id="KW-1185">Reference proteome</keyword>
<comment type="catalytic activity">
    <reaction evidence="6 7">
        <text>D-mannitol 1-phosphate + NAD(+) = beta-D-fructose 6-phosphate + NADH + H(+)</text>
        <dbReference type="Rhea" id="RHEA:19661"/>
        <dbReference type="ChEBI" id="CHEBI:15378"/>
        <dbReference type="ChEBI" id="CHEBI:57540"/>
        <dbReference type="ChEBI" id="CHEBI:57634"/>
        <dbReference type="ChEBI" id="CHEBI:57945"/>
        <dbReference type="ChEBI" id="CHEBI:61381"/>
        <dbReference type="EC" id="1.1.1.17"/>
    </reaction>
</comment>
<evidence type="ECO:0000256" key="3">
    <source>
        <dbReference type="ARBA" id="ARBA00016219"/>
    </source>
</evidence>
<dbReference type="Pfam" id="PF01232">
    <property type="entry name" value="Mannitol_dh"/>
    <property type="match status" value="1"/>
</dbReference>
<dbReference type="Proteomes" id="UP001597079">
    <property type="component" value="Unassembled WGS sequence"/>
</dbReference>
<evidence type="ECO:0000256" key="1">
    <source>
        <dbReference type="ARBA" id="ARBA00006541"/>
    </source>
</evidence>
<dbReference type="PROSITE" id="PS00974">
    <property type="entry name" value="MANNITOL_DHGENASE"/>
    <property type="match status" value="1"/>
</dbReference>
<dbReference type="InterPro" id="IPR008927">
    <property type="entry name" value="6-PGluconate_DH-like_C_sf"/>
</dbReference>
<name>A0ABW4JKY7_9BACL</name>
<dbReference type="Gene3D" id="1.10.1040.10">
    <property type="entry name" value="N-(1-d-carboxylethyl)-l-norvaline Dehydrogenase, domain 2"/>
    <property type="match status" value="1"/>
</dbReference>
<evidence type="ECO:0000259" key="9">
    <source>
        <dbReference type="Pfam" id="PF08125"/>
    </source>
</evidence>
<dbReference type="EC" id="1.1.1.17" evidence="2 7"/>
<dbReference type="SUPFAM" id="SSF48179">
    <property type="entry name" value="6-phosphogluconate dehydrogenase C-terminal domain-like"/>
    <property type="match status" value="1"/>
</dbReference>
<dbReference type="EMBL" id="JBHUCX010000035">
    <property type="protein sequence ID" value="MFD1675713.1"/>
    <property type="molecule type" value="Genomic_DNA"/>
</dbReference>